<dbReference type="PROSITE" id="PS50011">
    <property type="entry name" value="PROTEIN_KINASE_DOM"/>
    <property type="match status" value="1"/>
</dbReference>
<reference evidence="3 4" key="2">
    <citation type="journal article" date="2018" name="New Phytol.">
        <title>High intraspecific genome diversity in the model arbuscular mycorrhizal symbiont Rhizophagus irregularis.</title>
        <authorList>
            <person name="Chen E.C.H."/>
            <person name="Morin E."/>
            <person name="Beaudet D."/>
            <person name="Noel J."/>
            <person name="Yildirir G."/>
            <person name="Ndikumana S."/>
            <person name="Charron P."/>
            <person name="St-Onge C."/>
            <person name="Giorgi J."/>
            <person name="Kruger M."/>
            <person name="Marton T."/>
            <person name="Ropars J."/>
            <person name="Grigoriev I.V."/>
            <person name="Hainaut M."/>
            <person name="Henrissat B."/>
            <person name="Roux C."/>
            <person name="Martin F."/>
            <person name="Corradi N."/>
        </authorList>
    </citation>
    <scope>NUCLEOTIDE SEQUENCE [LARGE SCALE GENOMIC DNA]</scope>
    <source>
        <strain evidence="3 4">DAOM 197198</strain>
    </source>
</reference>
<protein>
    <submittedName>
        <fullName evidence="3">Kinase-like domain-containing protein</fullName>
    </submittedName>
</protein>
<dbReference type="SMR" id="A0A2H5SD15"/>
<organism evidence="3 4">
    <name type="scientific">Rhizophagus irregularis (strain DAOM 181602 / DAOM 197198 / MUCL 43194)</name>
    <name type="common">Arbuscular mycorrhizal fungus</name>
    <name type="synonym">Glomus intraradices</name>
    <dbReference type="NCBI Taxonomy" id="747089"/>
    <lineage>
        <taxon>Eukaryota</taxon>
        <taxon>Fungi</taxon>
        <taxon>Fungi incertae sedis</taxon>
        <taxon>Mucoromycota</taxon>
        <taxon>Glomeromycotina</taxon>
        <taxon>Glomeromycetes</taxon>
        <taxon>Glomerales</taxon>
        <taxon>Glomeraceae</taxon>
        <taxon>Rhizophagus</taxon>
    </lineage>
</organism>
<dbReference type="PANTHER" id="PTHR44329:SF298">
    <property type="entry name" value="MIXED LINEAGE KINASE DOMAIN-LIKE PROTEIN"/>
    <property type="match status" value="1"/>
</dbReference>
<dbReference type="InterPro" id="IPR011009">
    <property type="entry name" value="Kinase-like_dom_sf"/>
</dbReference>
<reference evidence="3 4" key="1">
    <citation type="journal article" date="2013" name="Proc. Natl. Acad. Sci. U.S.A.">
        <title>Genome of an arbuscular mycorrhizal fungus provides insight into the oldest plant symbiosis.</title>
        <authorList>
            <person name="Tisserant E."/>
            <person name="Malbreil M."/>
            <person name="Kuo A."/>
            <person name="Kohler A."/>
            <person name="Symeonidi A."/>
            <person name="Balestrini R."/>
            <person name="Charron P."/>
            <person name="Duensing N."/>
            <person name="Frei Dit Frey N."/>
            <person name="Gianinazzi-Pearson V."/>
            <person name="Gilbert L.B."/>
            <person name="Handa Y."/>
            <person name="Herr J.R."/>
            <person name="Hijri M."/>
            <person name="Koul R."/>
            <person name="Kawaguchi M."/>
            <person name="Krajinski F."/>
            <person name="Lammers P.J."/>
            <person name="Masclaux F.G."/>
            <person name="Murat C."/>
            <person name="Morin E."/>
            <person name="Ndikumana S."/>
            <person name="Pagni M."/>
            <person name="Petitpierre D."/>
            <person name="Requena N."/>
            <person name="Rosikiewicz P."/>
            <person name="Riley R."/>
            <person name="Saito K."/>
            <person name="San Clemente H."/>
            <person name="Shapiro H."/>
            <person name="van Tuinen D."/>
            <person name="Becard G."/>
            <person name="Bonfante P."/>
            <person name="Paszkowski U."/>
            <person name="Shachar-Hill Y.Y."/>
            <person name="Tuskan G.A."/>
            <person name="Young P.W."/>
            <person name="Sanders I.R."/>
            <person name="Henrissat B."/>
            <person name="Rensing S.A."/>
            <person name="Grigoriev I.V."/>
            <person name="Corradi N."/>
            <person name="Roux C."/>
            <person name="Martin F."/>
        </authorList>
    </citation>
    <scope>NUCLEOTIDE SEQUENCE [LARGE SCALE GENOMIC DNA]</scope>
    <source>
        <strain evidence="3 4">DAOM 197198</strain>
    </source>
</reference>
<name>A0A2H5SD15_RHIID</name>
<sequence>MSINNDTKASLRSELNVLDFNHKNCSYCNQPFIEELWCKKCDPYNIIEGWTSENPDIDKFIKDSMYLRKYEIWLEWVPFDRFTNIERVGEGGFSKVYSATWIDGKASYKYEYGNWIKSDSKPIKVALKKLIGSHKMSIEYLNELKIHWNVHLEENFFLRFYGMTKDPVTNEFIMIIEFASEGSLRSILLSEFNKISWDDKIRILGHLILGLNNLHKLGYFHKNLHSRNVLVHYNYDKCYNTYISDFGLNGPGNKSKNQIYGILPYIAPEVLKGKPYMLSSDIYSYGIIMAELSFGKLPFCDRKYDLKLALDICNGLRPEFGNGTPEFYKKLACRCMNSNQKQRPKADELKKILLFWYHSINGKMFGYKGIPMKKDHPIFVQYLFKSVRKSYNYCSFLDKNGHVDFIVY</sequence>
<dbReference type="Gene3D" id="1.10.510.10">
    <property type="entry name" value="Transferase(Phosphotransferase) domain 1"/>
    <property type="match status" value="1"/>
</dbReference>
<dbReference type="GO" id="GO:0004674">
    <property type="term" value="F:protein serine/threonine kinase activity"/>
    <property type="evidence" value="ECO:0007669"/>
    <property type="project" value="TreeGrafter"/>
</dbReference>
<dbReference type="PANTHER" id="PTHR44329">
    <property type="entry name" value="SERINE/THREONINE-PROTEIN KINASE TNNI3K-RELATED"/>
    <property type="match status" value="1"/>
</dbReference>
<comment type="caution">
    <text evidence="3">The sequence shown here is derived from an EMBL/GenBank/DDBJ whole genome shotgun (WGS) entry which is preliminary data.</text>
</comment>
<keyword evidence="2" id="KW-0067">ATP-binding</keyword>
<evidence type="ECO:0000256" key="1">
    <source>
        <dbReference type="ARBA" id="ARBA00022741"/>
    </source>
</evidence>
<dbReference type="InterPro" id="IPR000719">
    <property type="entry name" value="Prot_kinase_dom"/>
</dbReference>
<dbReference type="GO" id="GO:0005524">
    <property type="term" value="F:ATP binding"/>
    <property type="evidence" value="ECO:0007669"/>
    <property type="project" value="UniProtKB-KW"/>
</dbReference>
<proteinExistence type="predicted"/>
<gene>
    <name evidence="3" type="ORF">GLOIN_2v422807</name>
</gene>
<dbReference type="EMBL" id="AUPC02000212">
    <property type="protein sequence ID" value="POG65521.1"/>
    <property type="molecule type" value="Genomic_DNA"/>
</dbReference>
<accession>A0A2H5SD15</accession>
<dbReference type="SUPFAM" id="SSF56112">
    <property type="entry name" value="Protein kinase-like (PK-like)"/>
    <property type="match status" value="1"/>
</dbReference>
<keyword evidence="4" id="KW-1185">Reference proteome</keyword>
<dbReference type="Proteomes" id="UP000018888">
    <property type="component" value="Unassembled WGS sequence"/>
</dbReference>
<dbReference type="InterPro" id="IPR001245">
    <property type="entry name" value="Ser-Thr/Tyr_kinase_cat_dom"/>
</dbReference>
<evidence type="ECO:0000313" key="3">
    <source>
        <dbReference type="EMBL" id="POG65521.1"/>
    </source>
</evidence>
<evidence type="ECO:0000313" key="4">
    <source>
        <dbReference type="Proteomes" id="UP000018888"/>
    </source>
</evidence>
<dbReference type="InterPro" id="IPR051681">
    <property type="entry name" value="Ser/Thr_Kinases-Pseudokinases"/>
</dbReference>
<dbReference type="VEuPathDB" id="FungiDB:RhiirFUN_006315"/>
<keyword evidence="1" id="KW-0547">Nucleotide-binding</keyword>
<dbReference type="AlphaFoldDB" id="A0A2H5SD15"/>
<evidence type="ECO:0000256" key="2">
    <source>
        <dbReference type="ARBA" id="ARBA00022840"/>
    </source>
</evidence>
<dbReference type="Pfam" id="PF07714">
    <property type="entry name" value="PK_Tyr_Ser-Thr"/>
    <property type="match status" value="1"/>
</dbReference>